<dbReference type="OrthoDB" id="1667587at2759"/>
<proteinExistence type="inferred from homology"/>
<dbReference type="GO" id="GO:0015031">
    <property type="term" value="P:protein transport"/>
    <property type="evidence" value="ECO:0007669"/>
    <property type="project" value="UniProtKB-KW"/>
</dbReference>
<evidence type="ECO:0000256" key="10">
    <source>
        <dbReference type="ARBA" id="ARBA00023006"/>
    </source>
</evidence>
<keyword evidence="11" id="KW-0472">Membrane</keyword>
<dbReference type="InterPro" id="IPR048720">
    <property type="entry name" value="PROPPIN"/>
</dbReference>
<dbReference type="Pfam" id="PF21032">
    <property type="entry name" value="PROPPIN"/>
    <property type="match status" value="2"/>
</dbReference>
<keyword evidence="5" id="KW-0926">Vacuole</keyword>
<evidence type="ECO:0000256" key="7">
    <source>
        <dbReference type="ARBA" id="ARBA00022737"/>
    </source>
</evidence>
<evidence type="ECO:0000256" key="6">
    <source>
        <dbReference type="ARBA" id="ARBA00022574"/>
    </source>
</evidence>
<dbReference type="EMBL" id="MBFR01000255">
    <property type="protein sequence ID" value="PVU90495.1"/>
    <property type="molecule type" value="Genomic_DNA"/>
</dbReference>
<reference evidence="15 16" key="1">
    <citation type="journal article" date="2018" name="MBio">
        <title>Comparative Genomics Reveals the Core Gene Toolbox for the Fungus-Insect Symbiosis.</title>
        <authorList>
            <person name="Wang Y."/>
            <person name="Stata M."/>
            <person name="Wang W."/>
            <person name="Stajich J.E."/>
            <person name="White M.M."/>
            <person name="Moncalvo J.M."/>
        </authorList>
    </citation>
    <scope>NUCLEOTIDE SEQUENCE [LARGE SCALE GENOMIC DNA]</scope>
    <source>
        <strain evidence="15 16">SWE-8-4</strain>
    </source>
</reference>
<feature type="compositionally biased region" description="Polar residues" evidence="14">
    <location>
        <begin position="291"/>
        <end position="301"/>
    </location>
</feature>
<evidence type="ECO:0000256" key="11">
    <source>
        <dbReference type="ARBA" id="ARBA00023136"/>
    </source>
</evidence>
<evidence type="ECO:0000256" key="8">
    <source>
        <dbReference type="ARBA" id="ARBA00022753"/>
    </source>
</evidence>
<evidence type="ECO:0000256" key="3">
    <source>
        <dbReference type="ARBA" id="ARBA00004623"/>
    </source>
</evidence>
<dbReference type="GO" id="GO:0010008">
    <property type="term" value="C:endosome membrane"/>
    <property type="evidence" value="ECO:0007669"/>
    <property type="project" value="UniProtKB-SubCell"/>
</dbReference>
<accession>A0A2T9YDV3</accession>
<dbReference type="GO" id="GO:0006914">
    <property type="term" value="P:autophagy"/>
    <property type="evidence" value="ECO:0007669"/>
    <property type="project" value="UniProtKB-KW"/>
</dbReference>
<evidence type="ECO:0000256" key="4">
    <source>
        <dbReference type="ARBA" id="ARBA00022448"/>
    </source>
</evidence>
<dbReference type="GO" id="GO:0005774">
    <property type="term" value="C:vacuolar membrane"/>
    <property type="evidence" value="ECO:0007669"/>
    <property type="project" value="UniProtKB-SubCell"/>
</dbReference>
<organism evidence="15 16">
    <name type="scientific">Smittium simulii</name>
    <dbReference type="NCBI Taxonomy" id="133385"/>
    <lineage>
        <taxon>Eukaryota</taxon>
        <taxon>Fungi</taxon>
        <taxon>Fungi incertae sedis</taxon>
        <taxon>Zoopagomycota</taxon>
        <taxon>Kickxellomycotina</taxon>
        <taxon>Harpellomycetes</taxon>
        <taxon>Harpellales</taxon>
        <taxon>Legeriomycetaceae</taxon>
        <taxon>Smittium</taxon>
    </lineage>
</organism>
<dbReference type="SUPFAM" id="SSF50978">
    <property type="entry name" value="WD40 repeat-like"/>
    <property type="match status" value="1"/>
</dbReference>
<dbReference type="STRING" id="133385.A0A2T9YDV3"/>
<keyword evidence="8" id="KW-0967">Endosome</keyword>
<evidence type="ECO:0000256" key="9">
    <source>
        <dbReference type="ARBA" id="ARBA00022927"/>
    </source>
</evidence>
<gene>
    <name evidence="15" type="ORF">BB561_004865</name>
</gene>
<evidence type="ECO:0000256" key="14">
    <source>
        <dbReference type="SAM" id="MobiDB-lite"/>
    </source>
</evidence>
<dbReference type="PANTHER" id="PTHR11227">
    <property type="entry name" value="WD-REPEAT PROTEIN INTERACTING WITH PHOSPHOINOSIDES WIPI -RELATED"/>
    <property type="match status" value="1"/>
</dbReference>
<dbReference type="GO" id="GO:0034045">
    <property type="term" value="C:phagophore assembly site membrane"/>
    <property type="evidence" value="ECO:0007669"/>
    <property type="project" value="UniProtKB-SubCell"/>
</dbReference>
<evidence type="ECO:0000313" key="15">
    <source>
        <dbReference type="EMBL" id="PVU90495.1"/>
    </source>
</evidence>
<keyword evidence="4" id="KW-0813">Transport</keyword>
<keyword evidence="6" id="KW-0853">WD repeat</keyword>
<comment type="caution">
    <text evidence="15">The sequence shown here is derived from an EMBL/GenBank/DDBJ whole genome shotgun (WGS) entry which is preliminary data.</text>
</comment>
<evidence type="ECO:0000256" key="5">
    <source>
        <dbReference type="ARBA" id="ARBA00022554"/>
    </source>
</evidence>
<keyword evidence="7" id="KW-0677">Repeat</keyword>
<dbReference type="Gene3D" id="2.130.10.10">
    <property type="entry name" value="YVTN repeat-like/Quinoprotein amine dehydrogenase"/>
    <property type="match status" value="1"/>
</dbReference>
<evidence type="ECO:0000256" key="2">
    <source>
        <dbReference type="ARBA" id="ARBA00004481"/>
    </source>
</evidence>
<evidence type="ECO:0000256" key="12">
    <source>
        <dbReference type="ARBA" id="ARBA00025740"/>
    </source>
</evidence>
<feature type="region of interest" description="Disordered" evidence="14">
    <location>
        <begin position="278"/>
        <end position="301"/>
    </location>
</feature>
<evidence type="ECO:0000313" key="16">
    <source>
        <dbReference type="Proteomes" id="UP000245383"/>
    </source>
</evidence>
<evidence type="ECO:0000256" key="1">
    <source>
        <dbReference type="ARBA" id="ARBA00004148"/>
    </source>
</evidence>
<dbReference type="InterPro" id="IPR015943">
    <property type="entry name" value="WD40/YVTN_repeat-like_dom_sf"/>
</dbReference>
<dbReference type="InterPro" id="IPR036322">
    <property type="entry name" value="WD40_repeat_dom_sf"/>
</dbReference>
<keyword evidence="9" id="KW-0653">Protein transport</keyword>
<dbReference type="InterPro" id="IPR001680">
    <property type="entry name" value="WD40_rpt"/>
</dbReference>
<protein>
    <recommendedName>
        <fullName evidence="13">Autophagy-related protein 18</fullName>
    </recommendedName>
</protein>
<sequence>MNISQTNSDIHFINFNQDFSCISVGSKHGYRIYNCDPFGKCYTKDQGGVGIVEMLFCTSLVALVGSGDQPQLSPRRLLIKNTKRETTICELTFPTTIYNIKLNRRRMVVVLEEQIYIYDISNMKLMHTIETAPNPKGICTMSSSNDHCYIAYPAPSISSSNNLANGGNFSSPIMSDVMIFDGNSCEAMNIIQAHKGIISCLAINSDGTLLATASEKGTVIRVFSIPSSKKIAQFRRGTYSANINNMTFNMKSTMLLVSSDSDTIHIFRIQDGVMKLSNNKEYSDSPPADSANLSESSTQKNSLGITIHTPQSDLLKNTGHHYLNSETSIDLDGFSDMSTTQTVPPKDKSKKSWKGIIGSKIIGKAASYIPGNISQIWEPSRDFAYIKLQKPGLKNISAMLSQEPYIVVVSEEGFVYLYSIDLNEGGQCQLLKQYSLQDSES</sequence>
<name>A0A2T9YDV3_9FUNG</name>
<comment type="subcellular location">
    <subcellularLocation>
        <location evidence="2">Endosome membrane</location>
        <topology evidence="2">Peripheral membrane protein</topology>
    </subcellularLocation>
    <subcellularLocation>
        <location evidence="3">Preautophagosomal structure membrane</location>
        <topology evidence="3">Peripheral membrane protein</topology>
    </subcellularLocation>
    <subcellularLocation>
        <location evidence="1">Vacuole membrane</location>
        <topology evidence="1">Peripheral membrane protein</topology>
    </subcellularLocation>
</comment>
<dbReference type="FunFam" id="2.130.10.10:FF:000965">
    <property type="entry name" value="Autophagy-like protein 18 Atg18"/>
    <property type="match status" value="1"/>
</dbReference>
<keyword evidence="10" id="KW-0072">Autophagy</keyword>
<comment type="similarity">
    <text evidence="12">Belongs to the WD repeat PROPPIN family.</text>
</comment>
<dbReference type="SMART" id="SM00320">
    <property type="entry name" value="WD40"/>
    <property type="match status" value="2"/>
</dbReference>
<dbReference type="AlphaFoldDB" id="A0A2T9YDV3"/>
<evidence type="ECO:0000256" key="13">
    <source>
        <dbReference type="ARBA" id="ARBA00039247"/>
    </source>
</evidence>
<keyword evidence="16" id="KW-1185">Reference proteome</keyword>
<dbReference type="Proteomes" id="UP000245383">
    <property type="component" value="Unassembled WGS sequence"/>
</dbReference>